<gene>
    <name evidence="1" type="ORF">C4D60_Mb10t09350</name>
</gene>
<accession>A0A4V4H4P7</accession>
<comment type="caution">
    <text evidence="1">The sequence shown here is derived from an EMBL/GenBank/DDBJ whole genome shotgun (WGS) entry which is preliminary data.</text>
</comment>
<name>A0A4V4H4P7_MUSBA</name>
<evidence type="ECO:0000313" key="2">
    <source>
        <dbReference type="Proteomes" id="UP000317650"/>
    </source>
</evidence>
<sequence>MTIDSRRSLSTHPLHLTFTVRVAFLDRSFGKGDESKKPRKQSFHPDLPSHLHLLRPLPHCRFATVALNGDGVTCSAIAAVALSRYLLPLQSDRESPHNSTILTTIERPLFHLPPEYLIVVYRERECDRDRERG</sequence>
<dbReference type="Proteomes" id="UP000317650">
    <property type="component" value="Chromosome 10"/>
</dbReference>
<dbReference type="EMBL" id="PYDT01000008">
    <property type="protein sequence ID" value="THU52956.1"/>
    <property type="molecule type" value="Genomic_DNA"/>
</dbReference>
<reference evidence="1 2" key="1">
    <citation type="journal article" date="2019" name="Nat. Plants">
        <title>Genome sequencing of Musa balbisiana reveals subgenome evolution and function divergence in polyploid bananas.</title>
        <authorList>
            <person name="Yao X."/>
        </authorList>
    </citation>
    <scope>NUCLEOTIDE SEQUENCE [LARGE SCALE GENOMIC DNA]</scope>
    <source>
        <strain evidence="2">cv. DH-PKW</strain>
        <tissue evidence="1">Leaves</tissue>
    </source>
</reference>
<keyword evidence="2" id="KW-1185">Reference proteome</keyword>
<dbReference type="AlphaFoldDB" id="A0A4V4H4P7"/>
<proteinExistence type="predicted"/>
<evidence type="ECO:0000313" key="1">
    <source>
        <dbReference type="EMBL" id="THU52956.1"/>
    </source>
</evidence>
<organism evidence="1 2">
    <name type="scientific">Musa balbisiana</name>
    <name type="common">Banana</name>
    <dbReference type="NCBI Taxonomy" id="52838"/>
    <lineage>
        <taxon>Eukaryota</taxon>
        <taxon>Viridiplantae</taxon>
        <taxon>Streptophyta</taxon>
        <taxon>Embryophyta</taxon>
        <taxon>Tracheophyta</taxon>
        <taxon>Spermatophyta</taxon>
        <taxon>Magnoliopsida</taxon>
        <taxon>Liliopsida</taxon>
        <taxon>Zingiberales</taxon>
        <taxon>Musaceae</taxon>
        <taxon>Musa</taxon>
    </lineage>
</organism>
<protein>
    <submittedName>
        <fullName evidence="1">Uncharacterized protein</fullName>
    </submittedName>
</protein>